<dbReference type="InterPro" id="IPR014942">
    <property type="entry name" value="AbiEii"/>
</dbReference>
<reference evidence="1 2" key="1">
    <citation type="submission" date="2020-03" db="EMBL/GenBank/DDBJ databases">
        <title>Screen low temperature-resistant strains for efficient degradation of petroleum hydrocarbons under the low temperature.</title>
        <authorList>
            <person name="Wang Y."/>
            <person name="Chen J."/>
        </authorList>
    </citation>
    <scope>NUCLEOTIDE SEQUENCE [LARGE SCALE GENOMIC DNA]</scope>
    <source>
        <strain evidence="1 2">KB1</strain>
        <plasmid evidence="1 2">plas1</plasmid>
    </source>
</reference>
<sequence>MAQHYPSAAAFHRALLARLGSQAKTSGRTTEELQREYFTQRFLARVFSSPDSRWILTGGGGMLVRIPGARHSQDVDLLHPGTDIIGAVDELRALSVRPDLDRFTFEIEAKGSLTGVSRGAQLKATVYLGTTRVGNFPIDIAIERTLIGPVERLQPRPAVEIADVSTLPAFTVVPIADQIADKLCAMYELHGPQKVTPSTRFRDLVDLLLIITSCTVDAEDTVNALRAQQTRRVLTLPHTLASPGPSWAAGYRALASKTSLKSELHTLDDALAELSRALSPLLSGRRSTGTWDPAARQWVPAELD</sequence>
<dbReference type="AlphaFoldDB" id="A0A6G9D3R1"/>
<gene>
    <name evidence="1" type="ORF">G9444_6682</name>
</gene>
<dbReference type="RefSeq" id="WP_011331704.1">
    <property type="nucleotide sequence ID" value="NZ_CP050125.1"/>
</dbReference>
<accession>A0A6G9D3R1</accession>
<protein>
    <recommendedName>
        <fullName evidence="3">Nucleotidyl transferase AbiEii/AbiGii toxin family protein</fullName>
    </recommendedName>
</protein>
<evidence type="ECO:0000313" key="2">
    <source>
        <dbReference type="Proteomes" id="UP000502345"/>
    </source>
</evidence>
<organism evidence="1 2">
    <name type="scientific">Rhodococcus erythropolis</name>
    <name type="common">Arthrobacter picolinophilus</name>
    <dbReference type="NCBI Taxonomy" id="1833"/>
    <lineage>
        <taxon>Bacteria</taxon>
        <taxon>Bacillati</taxon>
        <taxon>Actinomycetota</taxon>
        <taxon>Actinomycetes</taxon>
        <taxon>Mycobacteriales</taxon>
        <taxon>Nocardiaceae</taxon>
        <taxon>Rhodococcus</taxon>
        <taxon>Rhodococcus erythropolis group</taxon>
    </lineage>
</organism>
<dbReference type="Pfam" id="PF08843">
    <property type="entry name" value="AbiEii"/>
    <property type="match status" value="1"/>
</dbReference>
<dbReference type="Proteomes" id="UP000502345">
    <property type="component" value="Plasmid plas1"/>
</dbReference>
<evidence type="ECO:0008006" key="3">
    <source>
        <dbReference type="Google" id="ProtNLM"/>
    </source>
</evidence>
<keyword evidence="1" id="KW-0614">Plasmid</keyword>
<name>A0A6G9D3R1_RHOER</name>
<dbReference type="OMA" id="DVYNQFF"/>
<evidence type="ECO:0000313" key="1">
    <source>
        <dbReference type="EMBL" id="QIP43925.1"/>
    </source>
</evidence>
<geneLocation type="plasmid" evidence="1 2">
    <name>plas1</name>
</geneLocation>
<proteinExistence type="predicted"/>
<dbReference type="EMBL" id="CP050125">
    <property type="protein sequence ID" value="QIP43925.1"/>
    <property type="molecule type" value="Genomic_DNA"/>
</dbReference>